<dbReference type="GO" id="GO:0045944">
    <property type="term" value="P:positive regulation of transcription by RNA polymerase II"/>
    <property type="evidence" value="ECO:0007669"/>
    <property type="project" value="InterPro"/>
</dbReference>
<protein>
    <recommendedName>
        <fullName evidence="7">MADS-box domain-containing protein</fullName>
    </recommendedName>
</protein>
<keyword evidence="3" id="KW-0238">DNA-binding</keyword>
<organism evidence="8 9">
    <name type="scientific">Malus domestica</name>
    <name type="common">Apple</name>
    <name type="synonym">Pyrus malus</name>
    <dbReference type="NCBI Taxonomy" id="3750"/>
    <lineage>
        <taxon>Eukaryota</taxon>
        <taxon>Viridiplantae</taxon>
        <taxon>Streptophyta</taxon>
        <taxon>Embryophyta</taxon>
        <taxon>Tracheophyta</taxon>
        <taxon>Spermatophyta</taxon>
        <taxon>Magnoliopsida</taxon>
        <taxon>eudicotyledons</taxon>
        <taxon>Gunneridae</taxon>
        <taxon>Pentapetalae</taxon>
        <taxon>rosids</taxon>
        <taxon>fabids</taxon>
        <taxon>Rosales</taxon>
        <taxon>Rosaceae</taxon>
        <taxon>Amygdaloideae</taxon>
        <taxon>Maleae</taxon>
        <taxon>Malus</taxon>
    </lineage>
</organism>
<dbReference type="EMBL" id="RDQH01000331">
    <property type="protein sequence ID" value="RXH97400.1"/>
    <property type="molecule type" value="Genomic_DNA"/>
</dbReference>
<evidence type="ECO:0000259" key="7">
    <source>
        <dbReference type="PROSITE" id="PS50066"/>
    </source>
</evidence>
<dbReference type="CDD" id="cd00265">
    <property type="entry name" value="MADS_MEF2_like"/>
    <property type="match status" value="1"/>
</dbReference>
<feature type="domain" description="MADS-box" evidence="7">
    <location>
        <begin position="6"/>
        <end position="66"/>
    </location>
</feature>
<dbReference type="PANTHER" id="PTHR11945:SF776">
    <property type="entry name" value="AGAMOUS-LIKE 50-RELATED"/>
    <property type="match status" value="1"/>
</dbReference>
<keyword evidence="9" id="KW-1185">Reference proteome</keyword>
<evidence type="ECO:0000256" key="4">
    <source>
        <dbReference type="ARBA" id="ARBA00023163"/>
    </source>
</evidence>
<dbReference type="AlphaFoldDB" id="A0A498JPL8"/>
<evidence type="ECO:0000313" key="9">
    <source>
        <dbReference type="Proteomes" id="UP000290289"/>
    </source>
</evidence>
<dbReference type="GO" id="GO:0000978">
    <property type="term" value="F:RNA polymerase II cis-regulatory region sequence-specific DNA binding"/>
    <property type="evidence" value="ECO:0007669"/>
    <property type="project" value="TreeGrafter"/>
</dbReference>
<feature type="domain" description="MADS-box" evidence="7">
    <location>
        <begin position="197"/>
        <end position="257"/>
    </location>
</feature>
<dbReference type="PROSITE" id="PS50066">
    <property type="entry name" value="MADS_BOX_2"/>
    <property type="match status" value="2"/>
</dbReference>
<dbReference type="FunFam" id="3.40.1810.10:FF:000006">
    <property type="entry name" value="Agamous-like MADS-box protein AGL62"/>
    <property type="match status" value="2"/>
</dbReference>
<evidence type="ECO:0000256" key="6">
    <source>
        <dbReference type="SAM" id="Coils"/>
    </source>
</evidence>
<dbReference type="Gene3D" id="6.10.140.920">
    <property type="match status" value="1"/>
</dbReference>
<dbReference type="InterPro" id="IPR002100">
    <property type="entry name" value="TF_MADSbox"/>
</dbReference>
<dbReference type="SUPFAM" id="SSF55455">
    <property type="entry name" value="SRF-like"/>
    <property type="match status" value="2"/>
</dbReference>
<feature type="coiled-coil region" evidence="6">
    <location>
        <begin position="99"/>
        <end position="129"/>
    </location>
</feature>
<dbReference type="Gene3D" id="3.40.1810.10">
    <property type="entry name" value="Transcription factor, MADS-box"/>
    <property type="match status" value="2"/>
</dbReference>
<dbReference type="Proteomes" id="UP000290289">
    <property type="component" value="Chromosome 5"/>
</dbReference>
<dbReference type="PANTHER" id="PTHR11945">
    <property type="entry name" value="MADS BOX PROTEIN"/>
    <property type="match status" value="1"/>
</dbReference>
<sequence>MAKKSKGRQKVEMVKMANESNLQVTFSKRRSGLFKKASELCTLCGAEVGIIVFSPGRRVFSFGHPSVEAVMDRFLSRNPFNPHLHPPSGTMQLIEAHRNATVRELNTDLTQVMNQLEAEKKRRDQLNQMTRVSQAQCWWEAPMDEMQMPQLDQLKSSLVDLKMNMTKQADRVLIQNTLNPNSQFFVGSSSQQPKPSQGRQKIAIAKIPKRNNLQVTFSKRRSGLFKKASEPCTLCGVEIVIIVFSPANKPFSFGHPEVDSIVDCFAARNPYPNFQAGSTGSTQQLVEAHRNANVQELNMQLTQVVNQLEAEKKCEKHLIK</sequence>
<dbReference type="InterPro" id="IPR036879">
    <property type="entry name" value="TF_MADSbox_sf"/>
</dbReference>
<name>A0A498JPL8_MALDO</name>
<reference evidence="8 9" key="1">
    <citation type="submission" date="2018-10" db="EMBL/GenBank/DDBJ databases">
        <title>A high-quality apple genome assembly.</title>
        <authorList>
            <person name="Hu J."/>
        </authorList>
    </citation>
    <scope>NUCLEOTIDE SEQUENCE [LARGE SCALE GENOMIC DNA]</scope>
    <source>
        <strain evidence="9">cv. HFTH1</strain>
        <tissue evidence="8">Young leaf</tissue>
    </source>
</reference>
<evidence type="ECO:0000256" key="3">
    <source>
        <dbReference type="ARBA" id="ARBA00023125"/>
    </source>
</evidence>
<dbReference type="Pfam" id="PF00319">
    <property type="entry name" value="SRF-TF"/>
    <property type="match status" value="2"/>
</dbReference>
<proteinExistence type="predicted"/>
<dbReference type="GO" id="GO:0046983">
    <property type="term" value="F:protein dimerization activity"/>
    <property type="evidence" value="ECO:0007669"/>
    <property type="project" value="InterPro"/>
</dbReference>
<dbReference type="PRINTS" id="PR00404">
    <property type="entry name" value="MADSDOMAIN"/>
</dbReference>
<keyword evidence="2" id="KW-0805">Transcription regulation</keyword>
<dbReference type="GO" id="GO:0005634">
    <property type="term" value="C:nucleus"/>
    <property type="evidence" value="ECO:0007669"/>
    <property type="project" value="UniProtKB-SubCell"/>
</dbReference>
<keyword evidence="4" id="KW-0804">Transcription</keyword>
<evidence type="ECO:0000313" key="8">
    <source>
        <dbReference type="EMBL" id="RXH97400.1"/>
    </source>
</evidence>
<evidence type="ECO:0000256" key="5">
    <source>
        <dbReference type="ARBA" id="ARBA00023242"/>
    </source>
</evidence>
<accession>A0A498JPL8</accession>
<evidence type="ECO:0000256" key="1">
    <source>
        <dbReference type="ARBA" id="ARBA00004123"/>
    </source>
</evidence>
<gene>
    <name evidence="8" type="ORF">DVH24_007746</name>
</gene>
<evidence type="ECO:0000256" key="2">
    <source>
        <dbReference type="ARBA" id="ARBA00023015"/>
    </source>
</evidence>
<comment type="subcellular location">
    <subcellularLocation>
        <location evidence="1">Nucleus</location>
    </subcellularLocation>
</comment>
<keyword evidence="6" id="KW-0175">Coiled coil</keyword>
<dbReference type="InterPro" id="IPR033896">
    <property type="entry name" value="MEF2-like_N"/>
</dbReference>
<keyword evidence="5" id="KW-0539">Nucleus</keyword>
<dbReference type="SMART" id="SM00432">
    <property type="entry name" value="MADS"/>
    <property type="match status" value="2"/>
</dbReference>
<comment type="caution">
    <text evidence="8">The sequence shown here is derived from an EMBL/GenBank/DDBJ whole genome shotgun (WGS) entry which is preliminary data.</text>
</comment>
<dbReference type="GO" id="GO:0000981">
    <property type="term" value="F:DNA-binding transcription factor activity, RNA polymerase II-specific"/>
    <property type="evidence" value="ECO:0007669"/>
    <property type="project" value="TreeGrafter"/>
</dbReference>